<dbReference type="Gene3D" id="3.40.50.2000">
    <property type="entry name" value="Glycogen Phosphorylase B"/>
    <property type="match status" value="2"/>
</dbReference>
<gene>
    <name evidence="2" type="ORF">KSF_038160</name>
</gene>
<dbReference type="InterPro" id="IPR039721">
    <property type="entry name" value="C5-epimerase"/>
</dbReference>
<proteinExistence type="predicted"/>
<dbReference type="GO" id="GO:0005975">
    <property type="term" value="P:carbohydrate metabolic process"/>
    <property type="evidence" value="ECO:0007669"/>
    <property type="project" value="InterPro"/>
</dbReference>
<evidence type="ECO:0000313" key="3">
    <source>
        <dbReference type="Proteomes" id="UP000597444"/>
    </source>
</evidence>
<keyword evidence="3" id="KW-1185">Reference proteome</keyword>
<dbReference type="Proteomes" id="UP000597444">
    <property type="component" value="Unassembled WGS sequence"/>
</dbReference>
<dbReference type="CDD" id="cd03801">
    <property type="entry name" value="GT4_PimA-like"/>
    <property type="match status" value="1"/>
</dbReference>
<organism evidence="2 3">
    <name type="scientific">Reticulibacter mediterranei</name>
    <dbReference type="NCBI Taxonomy" id="2778369"/>
    <lineage>
        <taxon>Bacteria</taxon>
        <taxon>Bacillati</taxon>
        <taxon>Chloroflexota</taxon>
        <taxon>Ktedonobacteria</taxon>
        <taxon>Ktedonobacterales</taxon>
        <taxon>Reticulibacteraceae</taxon>
        <taxon>Reticulibacter</taxon>
    </lineage>
</organism>
<dbReference type="EMBL" id="BNJK01000001">
    <property type="protein sequence ID" value="GHO93768.1"/>
    <property type="molecule type" value="Genomic_DNA"/>
</dbReference>
<dbReference type="Pfam" id="PF06662">
    <property type="entry name" value="C5-epim_C"/>
    <property type="match status" value="1"/>
</dbReference>
<dbReference type="InterPro" id="IPR010598">
    <property type="entry name" value="C5-epim_C"/>
</dbReference>
<dbReference type="SUPFAM" id="SSF48208">
    <property type="entry name" value="Six-hairpin glycosidases"/>
    <property type="match status" value="1"/>
</dbReference>
<feature type="domain" description="D-glucuronyl C5-epimerase C-terminal" evidence="1">
    <location>
        <begin position="137"/>
        <end position="313"/>
    </location>
</feature>
<dbReference type="AlphaFoldDB" id="A0A8J3IHJ8"/>
<dbReference type="GO" id="GO:0047464">
    <property type="term" value="F:heparosan-N-sulfate-glucuronate 5-epimerase activity"/>
    <property type="evidence" value="ECO:0007669"/>
    <property type="project" value="InterPro"/>
</dbReference>
<accession>A0A8J3IHJ8</accession>
<evidence type="ECO:0000313" key="2">
    <source>
        <dbReference type="EMBL" id="GHO93768.1"/>
    </source>
</evidence>
<dbReference type="GO" id="GO:0015012">
    <property type="term" value="P:heparan sulfate proteoglycan biosynthetic process"/>
    <property type="evidence" value="ECO:0007669"/>
    <property type="project" value="InterPro"/>
</dbReference>
<comment type="caution">
    <text evidence="2">The sequence shown here is derived from an EMBL/GenBank/DDBJ whole genome shotgun (WGS) entry which is preliminary data.</text>
</comment>
<reference evidence="2" key="1">
    <citation type="submission" date="2020-10" db="EMBL/GenBank/DDBJ databases">
        <title>Taxonomic study of unclassified bacteria belonging to the class Ktedonobacteria.</title>
        <authorList>
            <person name="Yabe S."/>
            <person name="Wang C.M."/>
            <person name="Zheng Y."/>
            <person name="Sakai Y."/>
            <person name="Cavaletti L."/>
            <person name="Monciardini P."/>
            <person name="Donadio S."/>
        </authorList>
    </citation>
    <scope>NUCLEOTIDE SEQUENCE</scope>
    <source>
        <strain evidence="2">ID150040</strain>
    </source>
</reference>
<name>A0A8J3IHJ8_9CHLR</name>
<sequence>MKKYGFKPLAPNQLRADAAHRFSATLAGPVTLRDRDDEFAHLRYGRVTEKPLLPSLPLYPLDISSLLALSTTHLDQRGVFCLTGSPGNTARLYHPRAIAQYALAHWNAYLLSGQELHRDGFLRQVEWLLTHELCLSDEVGVWPVPYAIPAYHAPVSSASASTQGCVLSVMIRAYQLTGSEVFLQTARRAVGAYQLDILDGGIAAPIGEDGLFFEEVAVYPAAHILSGCLLALLGLYDYVGVTQDGRIELLIERCISTLHLLLNCFDTGYWSRYDLLHEYLAPEFYHTFHATLLEILGHVTGCDHCLKLAARWHRYARHPLCSLRSLLTRRMATWWDNRGKLWLRVHLLGLTTPGNSSSLRRVCVPLPLLPEADHTRNMLNSIAQVMELQWQISYLVQHSCETKRTHAAKQPAPFIHPWRFPGILLYCWHGGWQLLRLVRQGEGYHLLLPQDGIVCAAFAGLVGKLAGVRVVCMDSGSMLWPQSPGQHSRRALVRQPRLPWYERFCRAVGMLLYRPSLRMLAAIAARCCDQFLLANEEVAEIYRTRFKVCPDRIMRLIPLVNAASLTIVEKGAKLRLRVGCGLSPDVILIALAHRPLVEVDLSVALEGIALALRTLPPLIRTYVRVLIAEERLGQGKVMEEIKRRHLEDVCWVWGEARPEEIRQLLTMADIFLSVGTCRADDILMVLEAMAAGCAVVATRTSLSHARLLTEGRGISVLPDNPAEIGIALTDLCKDLQLCRHMGSRAREYVAHHHTIQILQRNLLRASFFAPTLAEARKSVL</sequence>
<dbReference type="PANTHER" id="PTHR13174:SF3">
    <property type="entry name" value="D-GLUCURONYL C5-EPIMERASE"/>
    <property type="match status" value="1"/>
</dbReference>
<evidence type="ECO:0000259" key="1">
    <source>
        <dbReference type="Pfam" id="PF06662"/>
    </source>
</evidence>
<dbReference type="Pfam" id="PF13692">
    <property type="entry name" value="Glyco_trans_1_4"/>
    <property type="match status" value="1"/>
</dbReference>
<dbReference type="PANTHER" id="PTHR13174">
    <property type="entry name" value="D-GLUCURONYL C5-EPIMERASE"/>
    <property type="match status" value="1"/>
</dbReference>
<dbReference type="InterPro" id="IPR008928">
    <property type="entry name" value="6-hairpin_glycosidase_sf"/>
</dbReference>
<protein>
    <recommendedName>
        <fullName evidence="1">D-glucuronyl C5-epimerase C-terminal domain-containing protein</fullName>
    </recommendedName>
</protein>
<dbReference type="SUPFAM" id="SSF53756">
    <property type="entry name" value="UDP-Glycosyltransferase/glycogen phosphorylase"/>
    <property type="match status" value="1"/>
</dbReference>
<dbReference type="RefSeq" id="WP_220204538.1">
    <property type="nucleotide sequence ID" value="NZ_BNJK01000001.1"/>
</dbReference>